<sequence length="145" mass="16702">MLETVIALLVLLTCVSLIGFSVNQFRAIRNQTFQDRQLEWHLFLNQFNYEIKGLVLKDVSTSKVRFEEQDAAGKTQRVHIYQRDANKTVFIKTTDSGGYQPLMMKVSKLTFSKKDTFLILRVTFTNNENYSAQVNLSQLNEGADK</sequence>
<dbReference type="Pfam" id="PF15980">
    <property type="entry name" value="ComGF"/>
    <property type="match status" value="1"/>
</dbReference>
<dbReference type="InterPro" id="IPR016977">
    <property type="entry name" value="ComGF"/>
</dbReference>
<comment type="caution">
    <text evidence="1">The sequence shown here is derived from an EMBL/GenBank/DDBJ whole genome shotgun (WGS) entry which is preliminary data.</text>
</comment>
<gene>
    <name evidence="1" type="primary">comGF</name>
    <name evidence="1" type="ORF">ACFSBK_10050</name>
</gene>
<evidence type="ECO:0000313" key="2">
    <source>
        <dbReference type="Proteomes" id="UP001597285"/>
    </source>
</evidence>
<protein>
    <submittedName>
        <fullName evidence="1">Competence type IV pilus minor pilin ComGF</fullName>
    </submittedName>
</protein>
<keyword evidence="2" id="KW-1185">Reference proteome</keyword>
<name>A0ABW4NQB4_9LACT</name>
<accession>A0ABW4NQB4</accession>
<reference evidence="2" key="1">
    <citation type="journal article" date="2019" name="Int. J. Syst. Evol. Microbiol.">
        <title>The Global Catalogue of Microorganisms (GCM) 10K type strain sequencing project: providing services to taxonomists for standard genome sequencing and annotation.</title>
        <authorList>
            <consortium name="The Broad Institute Genomics Platform"/>
            <consortium name="The Broad Institute Genome Sequencing Center for Infectious Disease"/>
            <person name="Wu L."/>
            <person name="Ma J."/>
        </authorList>
    </citation>
    <scope>NUCLEOTIDE SEQUENCE [LARGE SCALE GENOMIC DNA]</scope>
    <source>
        <strain evidence="2">KCTC 42143</strain>
    </source>
</reference>
<organism evidence="1 2">
    <name type="scientific">Carnobacterium antarcticum</name>
    <dbReference type="NCBI Taxonomy" id="2126436"/>
    <lineage>
        <taxon>Bacteria</taxon>
        <taxon>Bacillati</taxon>
        <taxon>Bacillota</taxon>
        <taxon>Bacilli</taxon>
        <taxon>Lactobacillales</taxon>
        <taxon>Carnobacteriaceae</taxon>
        <taxon>Carnobacterium</taxon>
    </lineage>
</organism>
<dbReference type="EMBL" id="JBHUFF010000018">
    <property type="protein sequence ID" value="MFD1800185.1"/>
    <property type="molecule type" value="Genomic_DNA"/>
</dbReference>
<dbReference type="RefSeq" id="WP_058920107.1">
    <property type="nucleotide sequence ID" value="NZ_JBHSQC010000006.1"/>
</dbReference>
<dbReference type="NCBIfam" id="NF041002">
    <property type="entry name" value="pilin_ComGF"/>
    <property type="match status" value="1"/>
</dbReference>
<dbReference type="Proteomes" id="UP001597285">
    <property type="component" value="Unassembled WGS sequence"/>
</dbReference>
<evidence type="ECO:0000313" key="1">
    <source>
        <dbReference type="EMBL" id="MFD1800185.1"/>
    </source>
</evidence>
<proteinExistence type="predicted"/>